<evidence type="ECO:0000313" key="2">
    <source>
        <dbReference type="Proteomes" id="UP000667802"/>
    </source>
</evidence>
<reference evidence="2" key="1">
    <citation type="journal article" date="2021" name="Science">
        <title>Hunting the eagle killer: A cyanobacterial neurotoxin causes vacuolar myelinopathy.</title>
        <authorList>
            <person name="Breinlinger S."/>
            <person name="Phillips T.J."/>
            <person name="Haram B.N."/>
            <person name="Mares J."/>
            <person name="Martinez Yerena J.A."/>
            <person name="Hrouzek P."/>
            <person name="Sobotka R."/>
            <person name="Henderson W.M."/>
            <person name="Schmieder P."/>
            <person name="Williams S.M."/>
            <person name="Lauderdale J.D."/>
            <person name="Wilde H.D."/>
            <person name="Gerrin W."/>
            <person name="Kust A."/>
            <person name="Washington J.W."/>
            <person name="Wagner C."/>
            <person name="Geier B."/>
            <person name="Liebeke M."/>
            <person name="Enke H."/>
            <person name="Niedermeyer T.H.J."/>
            <person name="Wilde S.B."/>
        </authorList>
    </citation>
    <scope>NUCLEOTIDE SEQUENCE [LARGE SCALE GENOMIC DNA]</scope>
    <source>
        <strain evidence="2">Thurmond2011</strain>
    </source>
</reference>
<accession>A0AAP5M707</accession>
<gene>
    <name evidence="1" type="ORF">G7B40_001305</name>
</gene>
<dbReference type="EMBL" id="JAALHA020000001">
    <property type="protein sequence ID" value="MDR9893222.1"/>
    <property type="molecule type" value="Genomic_DNA"/>
</dbReference>
<dbReference type="RefSeq" id="WP_208353238.1">
    <property type="nucleotide sequence ID" value="NZ_JAALHA020000001.1"/>
</dbReference>
<evidence type="ECO:0000313" key="1">
    <source>
        <dbReference type="EMBL" id="MDR9893222.1"/>
    </source>
</evidence>
<organism evidence="1 2">
    <name type="scientific">Aetokthonos hydrillicola Thurmond2011</name>
    <dbReference type="NCBI Taxonomy" id="2712845"/>
    <lineage>
        <taxon>Bacteria</taxon>
        <taxon>Bacillati</taxon>
        <taxon>Cyanobacteriota</taxon>
        <taxon>Cyanophyceae</taxon>
        <taxon>Nostocales</taxon>
        <taxon>Hapalosiphonaceae</taxon>
        <taxon>Aetokthonos</taxon>
    </lineage>
</organism>
<dbReference type="InterPro" id="IPR036388">
    <property type="entry name" value="WH-like_DNA-bd_sf"/>
</dbReference>
<keyword evidence="2" id="KW-1185">Reference proteome</keyword>
<dbReference type="Proteomes" id="UP000667802">
    <property type="component" value="Unassembled WGS sequence"/>
</dbReference>
<dbReference type="AlphaFoldDB" id="A0AAP5M707"/>
<protein>
    <submittedName>
        <fullName evidence="1">Uncharacterized protein</fullName>
    </submittedName>
</protein>
<name>A0AAP5M707_9CYAN</name>
<proteinExistence type="predicted"/>
<comment type="caution">
    <text evidence="1">The sequence shown here is derived from an EMBL/GenBank/DDBJ whole genome shotgun (WGS) entry which is preliminary data.</text>
</comment>
<sequence length="143" mass="15954">MSGIKETLYIYPGSTVYKCSVCKEHSIPRTFKNGFPVCSSCVKEAGLQPVSLKRSTELTSAEIAQVKADYHEVQGLARESQILEALRSVNANTNQLMELINLGRNRTLEMLRSLEEDGKICGLKRQGKSAIEWRIKEEESCSA</sequence>
<dbReference type="Gene3D" id="1.10.10.10">
    <property type="entry name" value="Winged helix-like DNA-binding domain superfamily/Winged helix DNA-binding domain"/>
    <property type="match status" value="1"/>
</dbReference>